<evidence type="ECO:0000259" key="9">
    <source>
        <dbReference type="PROSITE" id="PS50928"/>
    </source>
</evidence>
<dbReference type="InterPro" id="IPR000515">
    <property type="entry name" value="MetI-like"/>
</dbReference>
<evidence type="ECO:0000256" key="8">
    <source>
        <dbReference type="RuleBase" id="RU363032"/>
    </source>
</evidence>
<evidence type="ECO:0000256" key="1">
    <source>
        <dbReference type="ARBA" id="ARBA00004651"/>
    </source>
</evidence>
<dbReference type="InterPro" id="IPR035906">
    <property type="entry name" value="MetI-like_sf"/>
</dbReference>
<evidence type="ECO:0000313" key="11">
    <source>
        <dbReference type="Proteomes" id="UP000823123"/>
    </source>
</evidence>
<dbReference type="InterPro" id="IPR051789">
    <property type="entry name" value="Bact_Polyamine_Transport"/>
</dbReference>
<dbReference type="CDD" id="cd06261">
    <property type="entry name" value="TM_PBP2"/>
    <property type="match status" value="1"/>
</dbReference>
<feature type="transmembrane region" description="Helical" evidence="8">
    <location>
        <begin position="9"/>
        <end position="30"/>
    </location>
</feature>
<feature type="transmembrane region" description="Helical" evidence="8">
    <location>
        <begin position="129"/>
        <end position="149"/>
    </location>
</feature>
<dbReference type="Proteomes" id="UP000823123">
    <property type="component" value="Unassembled WGS sequence"/>
</dbReference>
<feature type="transmembrane region" description="Helical" evidence="8">
    <location>
        <begin position="102"/>
        <end position="123"/>
    </location>
</feature>
<evidence type="ECO:0000256" key="7">
    <source>
        <dbReference type="ARBA" id="ARBA00023136"/>
    </source>
</evidence>
<evidence type="ECO:0000256" key="6">
    <source>
        <dbReference type="ARBA" id="ARBA00022989"/>
    </source>
</evidence>
<evidence type="ECO:0000256" key="4">
    <source>
        <dbReference type="ARBA" id="ARBA00022475"/>
    </source>
</evidence>
<evidence type="ECO:0000313" key="10">
    <source>
        <dbReference type="EMBL" id="MBK1469206.1"/>
    </source>
</evidence>
<dbReference type="EMBL" id="JACVDA010000030">
    <property type="protein sequence ID" value="MBK1469206.1"/>
    <property type="molecule type" value="Genomic_DNA"/>
</dbReference>
<evidence type="ECO:0000256" key="2">
    <source>
        <dbReference type="ARBA" id="ARBA00007069"/>
    </source>
</evidence>
<dbReference type="SUPFAM" id="SSF161098">
    <property type="entry name" value="MetI-like"/>
    <property type="match status" value="1"/>
</dbReference>
<dbReference type="PANTHER" id="PTHR43848:SF2">
    <property type="entry name" value="PUTRESCINE TRANSPORT SYSTEM PERMEASE PROTEIN POTI"/>
    <property type="match status" value="1"/>
</dbReference>
<organism evidence="10 11">
    <name type="scientific">Parvimonas parva</name>
    <dbReference type="NCBI Taxonomy" id="2769485"/>
    <lineage>
        <taxon>Bacteria</taxon>
        <taxon>Bacillati</taxon>
        <taxon>Bacillota</taxon>
        <taxon>Tissierellia</taxon>
        <taxon>Tissierellales</taxon>
        <taxon>Peptoniphilaceae</taxon>
        <taxon>Parvimonas</taxon>
    </lineage>
</organism>
<keyword evidence="11" id="KW-1185">Reference proteome</keyword>
<comment type="caution">
    <text evidence="10">The sequence shown here is derived from an EMBL/GenBank/DDBJ whole genome shotgun (WGS) entry which is preliminary data.</text>
</comment>
<keyword evidence="5 8" id="KW-0812">Transmembrane</keyword>
<name>A0ABS1CAS3_9FIRM</name>
<proteinExistence type="inferred from homology"/>
<keyword evidence="4" id="KW-1003">Cell membrane</keyword>
<keyword evidence="7 8" id="KW-0472">Membrane</keyword>
<evidence type="ECO:0000256" key="5">
    <source>
        <dbReference type="ARBA" id="ARBA00022692"/>
    </source>
</evidence>
<protein>
    <submittedName>
        <fullName evidence="10">ABC transporter permease</fullName>
    </submittedName>
</protein>
<dbReference type="PROSITE" id="PS50928">
    <property type="entry name" value="ABC_TM1"/>
    <property type="match status" value="1"/>
</dbReference>
<feature type="transmembrane region" description="Helical" evidence="8">
    <location>
        <begin position="59"/>
        <end position="81"/>
    </location>
</feature>
<dbReference type="RefSeq" id="WP_201276024.1">
    <property type="nucleotide sequence ID" value="NZ_JACVDA010000030.1"/>
</dbReference>
<comment type="similarity">
    <text evidence="2">Belongs to the binding-protein-dependent transport system permease family. CysTW subfamily.</text>
</comment>
<dbReference type="Pfam" id="PF00528">
    <property type="entry name" value="BPD_transp_1"/>
    <property type="match status" value="1"/>
</dbReference>
<reference evidence="10 11" key="1">
    <citation type="submission" date="2020-09" db="EMBL/GenBank/DDBJ databases">
        <title>Parvimonas S3374 sp. nov.</title>
        <authorList>
            <person name="Buhl M."/>
        </authorList>
    </citation>
    <scope>NUCLEOTIDE SEQUENCE [LARGE SCALE GENOMIC DNA]</scope>
    <source>
        <strain evidence="10 11">S3374</strain>
    </source>
</reference>
<keyword evidence="6 8" id="KW-1133">Transmembrane helix</keyword>
<evidence type="ECO:0000256" key="3">
    <source>
        <dbReference type="ARBA" id="ARBA00022448"/>
    </source>
</evidence>
<dbReference type="Gene3D" id="1.10.3720.10">
    <property type="entry name" value="MetI-like"/>
    <property type="match status" value="1"/>
</dbReference>
<gene>
    <name evidence="10" type="ORF">IBJ83_07880</name>
</gene>
<comment type="subcellular location">
    <subcellularLocation>
        <location evidence="1 8">Cell membrane</location>
        <topology evidence="1 8">Multi-pass membrane protein</topology>
    </subcellularLocation>
</comment>
<feature type="transmembrane region" description="Helical" evidence="8">
    <location>
        <begin position="233"/>
        <end position="252"/>
    </location>
</feature>
<sequence>MVKKALEKIYLYFCYLFLYMPIIFMMIFSFNESRYNKSFTGFSLKWYAELFKDESIMKVFYQTLIITGIATIFALLIGTLGAWSIYKVVSSKLRSFFTNVSYIPLILPDIVIAIGMIILYVFFNFDFGYITIILSHIIFNVPFVVFAILPKLLTFDKRLYDAGMDLGARPFQVFRRVVLPQLVPNLIASALICITLSLDDFTVSYFTSGNGVMTLSVKIYSMTKRGISPKINALSTLLFASIILISTITYIFKNKGVKNENI</sequence>
<dbReference type="PANTHER" id="PTHR43848">
    <property type="entry name" value="PUTRESCINE TRANSPORT SYSTEM PERMEASE PROTEIN POTI"/>
    <property type="match status" value="1"/>
</dbReference>
<accession>A0ABS1CAS3</accession>
<keyword evidence="3 8" id="KW-0813">Transport</keyword>
<feature type="domain" description="ABC transmembrane type-1" evidence="9">
    <location>
        <begin position="60"/>
        <end position="249"/>
    </location>
</feature>